<proteinExistence type="predicted"/>
<sequence>MFTISHKMCKIGLSSGSRASPESAPVCKFQIGTDAVLLKLPQTTPRVDGGSPGNPRGCRSLCALRTPRHAYGGPEPFGTGAGILRWEREAGAMLLDYLRAEREKEWKRLRYKLVLDGPSPEDEQQLGPERTREINRTRLQVRFEKFWDLMNERDRPWHFDVVVHLCTALSPYTCERYNSVTAGTMQGILAQRAKAERAVRDLREDCRTLRRRLTAMTIRPGCAVARCFSLSAPSCAGCCGFGCGYRRFGRFLLATPQMARSGRPVSEEQLSQMERLETQISAGSGIAMWQLRRLQAIARATYQDYDYADHVLALLPLLQETKRLSQVARRDMLPVATDLRDELEAFQDDLSERRLSRDQLLAFLEQLRNRYLPAEDDGAWPALTADEEVEWRYPALDYWRTDRRGNDVGHHGGGGDGVGGNDGGGGVADWGRLDSSSSSSSGRYVGGIAPDWEGSTAL</sequence>
<dbReference type="EMBL" id="BSDZ01000004">
    <property type="protein sequence ID" value="GLI59622.1"/>
    <property type="molecule type" value="Genomic_DNA"/>
</dbReference>
<dbReference type="Proteomes" id="UP001165090">
    <property type="component" value="Unassembled WGS sequence"/>
</dbReference>
<feature type="region of interest" description="Disordered" evidence="2">
    <location>
        <begin position="404"/>
        <end position="446"/>
    </location>
</feature>
<keyword evidence="1" id="KW-0175">Coiled coil</keyword>
<feature type="coiled-coil region" evidence="1">
    <location>
        <begin position="185"/>
        <end position="219"/>
    </location>
</feature>
<feature type="compositionally biased region" description="Gly residues" evidence="2">
    <location>
        <begin position="411"/>
        <end position="428"/>
    </location>
</feature>
<comment type="caution">
    <text evidence="3">The sequence shown here is derived from an EMBL/GenBank/DDBJ whole genome shotgun (WGS) entry which is preliminary data.</text>
</comment>
<organism evidence="3 4">
    <name type="scientific">Volvox africanus</name>
    <dbReference type="NCBI Taxonomy" id="51714"/>
    <lineage>
        <taxon>Eukaryota</taxon>
        <taxon>Viridiplantae</taxon>
        <taxon>Chlorophyta</taxon>
        <taxon>core chlorophytes</taxon>
        <taxon>Chlorophyceae</taxon>
        <taxon>CS clade</taxon>
        <taxon>Chlamydomonadales</taxon>
        <taxon>Volvocaceae</taxon>
        <taxon>Volvox</taxon>
    </lineage>
</organism>
<evidence type="ECO:0000256" key="1">
    <source>
        <dbReference type="SAM" id="Coils"/>
    </source>
</evidence>
<keyword evidence="4" id="KW-1185">Reference proteome</keyword>
<reference evidence="3 4" key="1">
    <citation type="journal article" date="2023" name="IScience">
        <title>Expanded male sex-determining region conserved during the evolution of homothallism in the green alga Volvox.</title>
        <authorList>
            <person name="Yamamoto K."/>
            <person name="Matsuzaki R."/>
            <person name="Mahakham W."/>
            <person name="Heman W."/>
            <person name="Sekimoto H."/>
            <person name="Kawachi M."/>
            <person name="Minakuchi Y."/>
            <person name="Toyoda A."/>
            <person name="Nozaki H."/>
        </authorList>
    </citation>
    <scope>NUCLEOTIDE SEQUENCE [LARGE SCALE GENOMIC DNA]</scope>
    <source>
        <strain evidence="3 4">NIES-4468</strain>
    </source>
</reference>
<evidence type="ECO:0000313" key="4">
    <source>
        <dbReference type="Proteomes" id="UP001165090"/>
    </source>
</evidence>
<protein>
    <submittedName>
        <fullName evidence="3">Uncharacterized protein</fullName>
    </submittedName>
</protein>
<evidence type="ECO:0000313" key="3">
    <source>
        <dbReference type="EMBL" id="GLI59622.1"/>
    </source>
</evidence>
<evidence type="ECO:0000256" key="2">
    <source>
        <dbReference type="SAM" id="MobiDB-lite"/>
    </source>
</evidence>
<accession>A0ABQ5RPX2</accession>
<gene>
    <name evidence="3" type="ORF">VaNZ11_001488</name>
</gene>
<name>A0ABQ5RPX2_9CHLO</name>